<proteinExistence type="predicted"/>
<dbReference type="GeneID" id="18828723"/>
<dbReference type="RefSeq" id="XP_007330803.1">
    <property type="nucleotide sequence ID" value="XM_007330741.1"/>
</dbReference>
<protein>
    <submittedName>
        <fullName evidence="1">Uncharacterized protein</fullName>
    </submittedName>
</protein>
<feature type="non-terminal residue" evidence="1">
    <location>
        <position position="54"/>
    </location>
</feature>
<dbReference type="OrthoDB" id="2794314at2759"/>
<dbReference type="KEGG" id="abp:AGABI1DRAFT16921"/>
<keyword evidence="2" id="KW-1185">Reference proteome</keyword>
<dbReference type="EMBL" id="JH971392">
    <property type="protein sequence ID" value="EKM78551.1"/>
    <property type="molecule type" value="Genomic_DNA"/>
</dbReference>
<dbReference type="eggNOG" id="ENOG502T1V8">
    <property type="taxonomic scope" value="Eukaryota"/>
</dbReference>
<organism evidence="1 2">
    <name type="scientific">Agaricus bisporus var. burnettii (strain JB137-S8 / ATCC MYA-4627 / FGSC 10392)</name>
    <name type="common">White button mushroom</name>
    <dbReference type="NCBI Taxonomy" id="597362"/>
    <lineage>
        <taxon>Eukaryota</taxon>
        <taxon>Fungi</taxon>
        <taxon>Dikarya</taxon>
        <taxon>Basidiomycota</taxon>
        <taxon>Agaricomycotina</taxon>
        <taxon>Agaricomycetes</taxon>
        <taxon>Agaricomycetidae</taxon>
        <taxon>Agaricales</taxon>
        <taxon>Agaricineae</taxon>
        <taxon>Agaricaceae</taxon>
        <taxon>Agaricus</taxon>
    </lineage>
</organism>
<sequence length="54" mass="6161">CATSARPFNIILNKWYKIEVEMLCPGTVIPHPTTISRDLQSLYVGMSKYVAQYL</sequence>
<accession>K5WT09</accession>
<dbReference type="AlphaFoldDB" id="K5WT09"/>
<evidence type="ECO:0000313" key="1">
    <source>
        <dbReference type="EMBL" id="EKM78551.1"/>
    </source>
</evidence>
<name>K5WT09_AGABU</name>
<gene>
    <name evidence="1" type="ORF">AGABI1DRAFT_16921</name>
</gene>
<reference evidence="2" key="1">
    <citation type="journal article" date="2012" name="Proc. Natl. Acad. Sci. U.S.A.">
        <title>Genome sequence of the button mushroom Agaricus bisporus reveals mechanisms governing adaptation to a humic-rich ecological niche.</title>
        <authorList>
            <person name="Morin E."/>
            <person name="Kohler A."/>
            <person name="Baker A.R."/>
            <person name="Foulongne-Oriol M."/>
            <person name="Lombard V."/>
            <person name="Nagy L.G."/>
            <person name="Ohm R.A."/>
            <person name="Patyshakuliyeva A."/>
            <person name="Brun A."/>
            <person name="Aerts A.L."/>
            <person name="Bailey A.M."/>
            <person name="Billette C."/>
            <person name="Coutinho P.M."/>
            <person name="Deakin G."/>
            <person name="Doddapaneni H."/>
            <person name="Floudas D."/>
            <person name="Grimwood J."/>
            <person name="Hilden K."/>
            <person name="Kuees U."/>
            <person name="LaButti K.M."/>
            <person name="Lapidus A."/>
            <person name="Lindquist E.A."/>
            <person name="Lucas S.M."/>
            <person name="Murat C."/>
            <person name="Riley R.W."/>
            <person name="Salamov A.A."/>
            <person name="Schmutz J."/>
            <person name="Subramanian V."/>
            <person name="Woesten H.A.B."/>
            <person name="Xu J."/>
            <person name="Eastwood D.C."/>
            <person name="Foster G.D."/>
            <person name="Sonnenberg A.S."/>
            <person name="Cullen D."/>
            <person name="de Vries R.P."/>
            <person name="Lundell T."/>
            <person name="Hibbett D.S."/>
            <person name="Henrissat B."/>
            <person name="Burton K.S."/>
            <person name="Kerrigan R.W."/>
            <person name="Challen M.P."/>
            <person name="Grigoriev I.V."/>
            <person name="Martin F."/>
        </authorList>
    </citation>
    <scope>NUCLEOTIDE SEQUENCE [LARGE SCALE GENOMIC DNA]</scope>
    <source>
        <strain evidence="2">JB137-S8 / ATCC MYA-4627 / FGSC 10392</strain>
    </source>
</reference>
<dbReference type="InParanoid" id="K5WT09"/>
<dbReference type="Proteomes" id="UP000008493">
    <property type="component" value="Unassembled WGS sequence"/>
</dbReference>
<evidence type="ECO:0000313" key="2">
    <source>
        <dbReference type="Proteomes" id="UP000008493"/>
    </source>
</evidence>
<dbReference type="HOGENOM" id="CLU_156030_1_0_1"/>
<dbReference type="OMA" id="IAMWCAV"/>
<feature type="non-terminal residue" evidence="1">
    <location>
        <position position="1"/>
    </location>
</feature>